<dbReference type="SUPFAM" id="SSF50978">
    <property type="entry name" value="WD40 repeat-like"/>
    <property type="match status" value="2"/>
</dbReference>
<dbReference type="InterPro" id="IPR040379">
    <property type="entry name" value="WDR19/dyf-2"/>
</dbReference>
<dbReference type="InterPro" id="IPR056170">
    <property type="entry name" value="Znf_IFT121-like"/>
</dbReference>
<keyword evidence="4" id="KW-0677">Repeat</keyword>
<feature type="domain" description="WDR19 first beta-propeller" evidence="12">
    <location>
        <begin position="20"/>
        <end position="339"/>
    </location>
</feature>
<evidence type="ECO:0000259" key="12">
    <source>
        <dbReference type="Pfam" id="PF23389"/>
    </source>
</evidence>
<dbReference type="GO" id="GO:0035721">
    <property type="term" value="P:intraciliary retrograde transport"/>
    <property type="evidence" value="ECO:0007669"/>
    <property type="project" value="InterPro"/>
</dbReference>
<dbReference type="PANTHER" id="PTHR14920:SF0">
    <property type="entry name" value="WD REPEAT DOMAIN 19"/>
    <property type="match status" value="1"/>
</dbReference>
<keyword evidence="3" id="KW-0853">WD repeat</keyword>
<evidence type="ECO:0000256" key="3">
    <source>
        <dbReference type="ARBA" id="ARBA00022574"/>
    </source>
</evidence>
<dbReference type="EMBL" id="JANEYG010000019">
    <property type="protein sequence ID" value="KAJ8919239.1"/>
    <property type="molecule type" value="Genomic_DNA"/>
</dbReference>
<dbReference type="GO" id="GO:0060271">
    <property type="term" value="P:cilium assembly"/>
    <property type="evidence" value="ECO:0007669"/>
    <property type="project" value="TreeGrafter"/>
</dbReference>
<feature type="domain" description="IF140/IFT172/WDR19 TPR" evidence="13">
    <location>
        <begin position="670"/>
        <end position="1059"/>
    </location>
</feature>
<evidence type="ECO:0000256" key="9">
    <source>
        <dbReference type="ARBA" id="ARBA00023273"/>
    </source>
</evidence>
<dbReference type="Pfam" id="PF24762">
    <property type="entry name" value="TPR_IF140-IFT172"/>
    <property type="match status" value="1"/>
</dbReference>
<gene>
    <name evidence="14" type="ORF">NQ315_003822</name>
</gene>
<dbReference type="GO" id="GO:0005929">
    <property type="term" value="C:cilium"/>
    <property type="evidence" value="ECO:0007669"/>
    <property type="project" value="TreeGrafter"/>
</dbReference>
<dbReference type="InterPro" id="IPR001680">
    <property type="entry name" value="WD40_rpt"/>
</dbReference>
<dbReference type="Pfam" id="PF23145">
    <property type="entry name" value="Zf_2nd_IFT121"/>
    <property type="match status" value="1"/>
</dbReference>
<keyword evidence="8" id="KW-0206">Cytoskeleton</keyword>
<protein>
    <recommendedName>
        <fullName evidence="16">WD repeat-containing protein 19</fullName>
    </recommendedName>
</protein>
<dbReference type="GO" id="GO:0008104">
    <property type="term" value="P:intracellular protein localization"/>
    <property type="evidence" value="ECO:0007669"/>
    <property type="project" value="UniProtKB-ARBA"/>
</dbReference>
<evidence type="ECO:0000256" key="2">
    <source>
        <dbReference type="ARBA" id="ARBA00022490"/>
    </source>
</evidence>
<evidence type="ECO:0000256" key="8">
    <source>
        <dbReference type="ARBA" id="ARBA00023212"/>
    </source>
</evidence>
<dbReference type="Gene3D" id="1.25.40.470">
    <property type="match status" value="2"/>
</dbReference>
<feature type="domain" description="WDR19 WD40 repeat" evidence="10">
    <location>
        <begin position="359"/>
        <end position="642"/>
    </location>
</feature>
<evidence type="ECO:0000256" key="7">
    <source>
        <dbReference type="ARBA" id="ARBA00023069"/>
    </source>
</evidence>
<comment type="caution">
    <text evidence="14">The sequence shown here is derived from an EMBL/GenBank/DDBJ whole genome shotgun (WGS) entry which is preliminary data.</text>
</comment>
<dbReference type="SUPFAM" id="SSF48452">
    <property type="entry name" value="TPR-like"/>
    <property type="match status" value="1"/>
</dbReference>
<dbReference type="Gene3D" id="2.130.10.10">
    <property type="entry name" value="YVTN repeat-like/Quinoprotein amine dehydrogenase"/>
    <property type="match status" value="3"/>
</dbReference>
<evidence type="ECO:0000259" key="10">
    <source>
        <dbReference type="Pfam" id="PF15911"/>
    </source>
</evidence>
<evidence type="ECO:0000259" key="11">
    <source>
        <dbReference type="Pfam" id="PF23145"/>
    </source>
</evidence>
<keyword evidence="6" id="KW-0802">TPR repeat</keyword>
<dbReference type="Pfam" id="PF23389">
    <property type="entry name" value="Beta-prop_WDR19_1st"/>
    <property type="match status" value="1"/>
</dbReference>
<proteinExistence type="predicted"/>
<evidence type="ECO:0000313" key="15">
    <source>
        <dbReference type="Proteomes" id="UP001159042"/>
    </source>
</evidence>
<dbReference type="InterPro" id="IPR015943">
    <property type="entry name" value="WD40/YVTN_repeat-like_dom_sf"/>
</dbReference>
<dbReference type="SMART" id="SM00320">
    <property type="entry name" value="WD40"/>
    <property type="match status" value="7"/>
</dbReference>
<keyword evidence="9" id="KW-0966">Cell projection</keyword>
<evidence type="ECO:0000256" key="4">
    <source>
        <dbReference type="ARBA" id="ARBA00022737"/>
    </source>
</evidence>
<dbReference type="InterPro" id="IPR056168">
    <property type="entry name" value="TPR_IF140/IFT172/WDR19"/>
</dbReference>
<dbReference type="InterPro" id="IPR036322">
    <property type="entry name" value="WD40_repeat_dom_sf"/>
</dbReference>
<dbReference type="InterPro" id="IPR039468">
    <property type="entry name" value="WDR19_WD40_rpt"/>
</dbReference>
<comment type="subcellular location">
    <subcellularLocation>
        <location evidence="1">Cytoplasm</location>
        <location evidence="1">Cytoskeleton</location>
        <location evidence="1">Cilium basal body</location>
    </subcellularLocation>
</comment>
<keyword evidence="7" id="KW-0969">Cilium</keyword>
<keyword evidence="2" id="KW-0963">Cytoplasm</keyword>
<dbReference type="FunFam" id="1.25.40.470:FF:000009">
    <property type="entry name" value="WD repeat-containing protein 19 isoform X1"/>
    <property type="match status" value="1"/>
</dbReference>
<evidence type="ECO:0000313" key="14">
    <source>
        <dbReference type="EMBL" id="KAJ8919239.1"/>
    </source>
</evidence>
<dbReference type="PANTHER" id="PTHR14920">
    <property type="entry name" value="OSMOTIC AVOIDANCE ABNORMAL PROTEIN 1/WD REPEAT MEMBRANE PROTEIN"/>
    <property type="match status" value="1"/>
</dbReference>
<accession>A0AAV8VY81</accession>
<evidence type="ECO:0008006" key="16">
    <source>
        <dbReference type="Google" id="ProtNLM"/>
    </source>
</evidence>
<dbReference type="InterPro" id="IPR011990">
    <property type="entry name" value="TPR-like_helical_dom_sf"/>
</dbReference>
<sequence>MGTEKLLFRLEQPHGPGDLYIAWQKGSGMYLATTGIDSMVNVFDRYGEIQERIRLSSLCTGFEWDSDGDVLAIICQTSQLTLWDANTMKRSVVEVGLKDLMTCLVWAKTSPVLAIGTSKGNVSIYNHNTSKRIPIIGKHTKKITCGAWNNENLLALGSDDKSISISNVDGDTLRVVNLRAEPFELQFSEMKTEERVGENTISLIVGRKTLYLYNLLDPENPIELAFQQHYGAIVNYKWFGDGYILIGFSAGFFIAISTYIKEVGQELFQIRNHKNSLTDIAICEVIGKAASCGDNSIKIHDLTNLQETSSVLTLSQESGIDRISWSKDGQLLAACTKGGSLNVYVSHMTILTSVCPPRIAILSSLTEVSLYNYTVDKMKLQPVTILLEIEPSFIAVGSYHLAAGMNNKLWFYDLTKPQPGVQDAPLKLKDRQYLGAITSVRLNSEYASVLFEGKIMLHMIELPEVSQEDKESITLPDNQNEIVVISCHELTADFLIYATDMGHIVYFHLEEWTKAMEYKHEVGITDVFVDPAGTRLVFLDVKSRGYLYNAVTNEVIPVLDLPNKVLGVTWDSNITDRDIFIIYDKQDIFTYIYTRLSTGGSTVKKVGQTLLVSKQTPLLMCAGEVMSATSGGQLTQLTLTSHDSIQIGLTDKDQAVLETNFSKQVALHRFNAALETCHALKSKKLLSTLAEEALQCLELETALRVYKELEDVAMANNLENIMNVEDYKLLCGYISMFMNNYDKAQEWFLKSSCPTAALDMRRDLLQWDQALQLAKKMAPEQIAMISREYAQQLEFIGNYSEALRHYEKGLQENLSVEHTFICKAGIARTNLHCSNYRHGMSIAVELDNKQLLKECADILDKKKQLSEAAQLYEKCQQYDRAASNYIKLKNWDKVGELLSNVSSNKIYLQYAKAKEAEKKYEEAITAYQKAKDFDSVIRLHLEHLNNPEIAVEMVQETRSVEGAKLVAKFFQGLNDIASAIKFLIMSKCSDEAFDLAKKNSKMSLYGDILLDTFTEDEIKPQDFARIATYFENERDSLLAGKYWFHARDYQKAMKHLLKAAKSNSKEREAIATAIDVVASSNDDSLSNTLIEFLLGETDGLPKDPKYLFRLYMARKQFREASKSAVIIANEEQINGNYRNAHDVLFAMCQELKQNAINIPYEMYTNLMLLHSYILVRLHVRRGDHLKGARMLIRVANNISKFPSHIVPILTSTVIECHRAGLRHAAYKYATMLMNPDYRKNVDPKYAKKIEAVVRKPPKNGKDGEIVGDPSEPLTPCPYCDSMLPETEVTCSSCKNNIPFCIVTGRHIKNSDLTACPECDFPALRTEFIEVLDSEDHCPMCSEKIDSRRLLKIENTKPYLNIE</sequence>
<name>A0AAV8VY81_9CUCU</name>
<organism evidence="14 15">
    <name type="scientific">Exocentrus adspersus</name>
    <dbReference type="NCBI Taxonomy" id="1586481"/>
    <lineage>
        <taxon>Eukaryota</taxon>
        <taxon>Metazoa</taxon>
        <taxon>Ecdysozoa</taxon>
        <taxon>Arthropoda</taxon>
        <taxon>Hexapoda</taxon>
        <taxon>Insecta</taxon>
        <taxon>Pterygota</taxon>
        <taxon>Neoptera</taxon>
        <taxon>Endopterygota</taxon>
        <taxon>Coleoptera</taxon>
        <taxon>Polyphaga</taxon>
        <taxon>Cucujiformia</taxon>
        <taxon>Chrysomeloidea</taxon>
        <taxon>Cerambycidae</taxon>
        <taxon>Lamiinae</taxon>
        <taxon>Acanthocinini</taxon>
        <taxon>Exocentrus</taxon>
    </lineage>
</organism>
<keyword evidence="5" id="KW-0970">Cilium biogenesis/degradation</keyword>
<reference evidence="14 15" key="1">
    <citation type="journal article" date="2023" name="Insect Mol. Biol.">
        <title>Genome sequencing provides insights into the evolution of gene families encoding plant cell wall-degrading enzymes in longhorned beetles.</title>
        <authorList>
            <person name="Shin N.R."/>
            <person name="Okamura Y."/>
            <person name="Kirsch R."/>
            <person name="Pauchet Y."/>
        </authorList>
    </citation>
    <scope>NUCLEOTIDE SEQUENCE [LARGE SCALE GENOMIC DNA]</scope>
    <source>
        <strain evidence="14">EAD_L_NR</strain>
    </source>
</reference>
<evidence type="ECO:0000256" key="5">
    <source>
        <dbReference type="ARBA" id="ARBA00022794"/>
    </source>
</evidence>
<dbReference type="Proteomes" id="UP001159042">
    <property type="component" value="Unassembled WGS sequence"/>
</dbReference>
<feature type="domain" description="IFT121-like zinc finger" evidence="11">
    <location>
        <begin position="1298"/>
        <end position="1344"/>
    </location>
</feature>
<evidence type="ECO:0000259" key="13">
    <source>
        <dbReference type="Pfam" id="PF24762"/>
    </source>
</evidence>
<dbReference type="GO" id="GO:0030991">
    <property type="term" value="C:intraciliary transport particle A"/>
    <property type="evidence" value="ECO:0007669"/>
    <property type="project" value="TreeGrafter"/>
</dbReference>
<dbReference type="FunFam" id="2.130.10.10:FF:000242">
    <property type="entry name" value="WD repeat domain 19, isoform CRA_a"/>
    <property type="match status" value="1"/>
</dbReference>
<dbReference type="Pfam" id="PF15911">
    <property type="entry name" value="Beta-prop_WDR19_2nd"/>
    <property type="match status" value="1"/>
</dbReference>
<evidence type="ECO:0000256" key="6">
    <source>
        <dbReference type="ARBA" id="ARBA00022803"/>
    </source>
</evidence>
<dbReference type="InterPro" id="IPR057855">
    <property type="entry name" value="Beta-prop_WDR19_1st"/>
</dbReference>
<keyword evidence="15" id="KW-1185">Reference proteome</keyword>
<evidence type="ECO:0000256" key="1">
    <source>
        <dbReference type="ARBA" id="ARBA00004120"/>
    </source>
</evidence>